<evidence type="ECO:0000256" key="1">
    <source>
        <dbReference type="ARBA" id="ARBA00023157"/>
    </source>
</evidence>
<dbReference type="SMART" id="SM00034">
    <property type="entry name" value="CLECT"/>
    <property type="match status" value="2"/>
</dbReference>
<dbReference type="InParanoid" id="A0A669C5P7"/>
<reference evidence="3" key="2">
    <citation type="submission" date="2025-08" db="UniProtKB">
        <authorList>
            <consortium name="Ensembl"/>
        </authorList>
    </citation>
    <scope>IDENTIFICATION</scope>
</reference>
<dbReference type="Proteomes" id="UP000005207">
    <property type="component" value="Linkage group LG20"/>
</dbReference>
<dbReference type="InterPro" id="IPR001304">
    <property type="entry name" value="C-type_lectin-like"/>
</dbReference>
<feature type="domain" description="C-type lectin" evidence="2">
    <location>
        <begin position="17"/>
        <end position="137"/>
    </location>
</feature>
<proteinExistence type="predicted"/>
<dbReference type="GeneTree" id="ENSGT01100000263473"/>
<protein>
    <recommendedName>
        <fullName evidence="2">C-type lectin domain-containing protein</fullName>
    </recommendedName>
</protein>
<dbReference type="Ensembl" id="ENSONIT00000046795.1">
    <property type="protein sequence ID" value="ENSONIP00000042160.1"/>
    <property type="gene ID" value="ENSONIG00000033466.1"/>
</dbReference>
<keyword evidence="1" id="KW-1015">Disulfide bond</keyword>
<evidence type="ECO:0000313" key="3">
    <source>
        <dbReference type="Ensembl" id="ENSONIP00000042160.1"/>
    </source>
</evidence>
<dbReference type="Pfam" id="PF00059">
    <property type="entry name" value="Lectin_C"/>
    <property type="match status" value="2"/>
</dbReference>
<reference evidence="4" key="1">
    <citation type="submission" date="2012-01" db="EMBL/GenBank/DDBJ databases">
        <title>The Genome Sequence of Oreochromis niloticus (Nile Tilapia).</title>
        <authorList>
            <consortium name="Broad Institute Genome Assembly Team"/>
            <consortium name="Broad Institute Sequencing Platform"/>
            <person name="Di Palma F."/>
            <person name="Johnson J."/>
            <person name="Lander E.S."/>
            <person name="Lindblad-Toh K."/>
        </authorList>
    </citation>
    <scope>NUCLEOTIDE SEQUENCE [LARGE SCALE GENOMIC DNA]</scope>
</reference>
<organism evidence="3 4">
    <name type="scientific">Oreochromis niloticus</name>
    <name type="common">Nile tilapia</name>
    <name type="synonym">Tilapia nilotica</name>
    <dbReference type="NCBI Taxonomy" id="8128"/>
    <lineage>
        <taxon>Eukaryota</taxon>
        <taxon>Metazoa</taxon>
        <taxon>Chordata</taxon>
        <taxon>Craniata</taxon>
        <taxon>Vertebrata</taxon>
        <taxon>Euteleostomi</taxon>
        <taxon>Actinopterygii</taxon>
        <taxon>Neopterygii</taxon>
        <taxon>Teleostei</taxon>
        <taxon>Neoteleostei</taxon>
        <taxon>Acanthomorphata</taxon>
        <taxon>Ovalentaria</taxon>
        <taxon>Cichlomorphae</taxon>
        <taxon>Cichliformes</taxon>
        <taxon>Cichlidae</taxon>
        <taxon>African cichlids</taxon>
        <taxon>Pseudocrenilabrinae</taxon>
        <taxon>Oreochromini</taxon>
        <taxon>Oreochromis</taxon>
    </lineage>
</organism>
<dbReference type="Gene3D" id="3.10.100.10">
    <property type="entry name" value="Mannose-Binding Protein A, subunit A"/>
    <property type="match status" value="2"/>
</dbReference>
<dbReference type="SUPFAM" id="SSF56436">
    <property type="entry name" value="C-type lectin-like"/>
    <property type="match status" value="2"/>
</dbReference>
<accession>A0A669C5P7</accession>
<dbReference type="InterPro" id="IPR018378">
    <property type="entry name" value="C-type_lectin_CS"/>
</dbReference>
<dbReference type="PROSITE" id="PS00615">
    <property type="entry name" value="C_TYPE_LECTIN_1"/>
    <property type="match status" value="2"/>
</dbReference>
<evidence type="ECO:0000259" key="2">
    <source>
        <dbReference type="PROSITE" id="PS50041"/>
    </source>
</evidence>
<name>A0A669C5P7_ORENI</name>
<feature type="domain" description="C-type lectin" evidence="2">
    <location>
        <begin position="141"/>
        <end position="252"/>
    </location>
</feature>
<dbReference type="PROSITE" id="PS50041">
    <property type="entry name" value="C_TYPE_LECTIN_2"/>
    <property type="match status" value="2"/>
</dbReference>
<dbReference type="InterPro" id="IPR016186">
    <property type="entry name" value="C-type_lectin-like/link_sf"/>
</dbReference>
<reference evidence="3" key="3">
    <citation type="submission" date="2025-09" db="UniProtKB">
        <authorList>
            <consortium name="Ensembl"/>
        </authorList>
    </citation>
    <scope>IDENTIFICATION</scope>
</reference>
<dbReference type="PANTHER" id="PTHR45784">
    <property type="entry name" value="C-TYPE LECTIN DOMAIN FAMILY 20 MEMBER A-RELATED"/>
    <property type="match status" value="1"/>
</dbReference>
<dbReference type="OMA" id="PALWHEH"/>
<dbReference type="PANTHER" id="PTHR45784:SF3">
    <property type="entry name" value="C-TYPE LECTIN DOMAIN FAMILY 4 MEMBER K-LIKE-RELATED"/>
    <property type="match status" value="1"/>
</dbReference>
<dbReference type="AlphaFoldDB" id="A0A669C5P7"/>
<sequence>MEKVLFIIAATGLCAVTSKHYYQFVYELKNWTEALSYCRDKYTDLAAIDDMQDVQTLNDMVELSKMTIMENGNRAWIGLYDDINGWRWSMSENSEAEFRNWSPWQPDNLMSKEFCVLMVDGLWFDYPCESFYRFVCSDNRGSTMTFVYIDNLMSWTEAQSYCRLHYTDLASVRNMTENQKIDEVVPAGVKVWIGLFRDSWKWTNGSTSSLRYWTIIEPNNLMGHESCVAANFLLNAKWEDWTCDSMKEFVCYIAPVYKQVVRVNLINSNPDLTHPDVMEAMLNHIKQKLKEQGVKGDIKLSWRKQSDGSVFQKDDEEMKKKSIV</sequence>
<keyword evidence="4" id="KW-1185">Reference proteome</keyword>
<dbReference type="InterPro" id="IPR016187">
    <property type="entry name" value="CTDL_fold"/>
</dbReference>
<evidence type="ECO:0000313" key="4">
    <source>
        <dbReference type="Proteomes" id="UP000005207"/>
    </source>
</evidence>